<dbReference type="Proteomes" id="UP000008139">
    <property type="component" value="Chromosome"/>
</dbReference>
<organism evidence="3 4">
    <name type="scientific">Hippea maritima (strain ATCC 700847 / DSM 10411 / MH2)</name>
    <dbReference type="NCBI Taxonomy" id="760142"/>
    <lineage>
        <taxon>Bacteria</taxon>
        <taxon>Pseudomonadati</taxon>
        <taxon>Campylobacterota</taxon>
        <taxon>Desulfurellia</taxon>
        <taxon>Desulfurellales</taxon>
        <taxon>Hippeaceae</taxon>
        <taxon>Hippea</taxon>
    </lineage>
</organism>
<evidence type="ECO:0000313" key="3">
    <source>
        <dbReference type="EMBL" id="AEA34506.1"/>
    </source>
</evidence>
<dbReference type="EMBL" id="CP002606">
    <property type="protein sequence ID" value="AEA34506.1"/>
    <property type="molecule type" value="Genomic_DNA"/>
</dbReference>
<dbReference type="eggNOG" id="ENOG50319TM">
    <property type="taxonomic scope" value="Bacteria"/>
</dbReference>
<feature type="compositionally biased region" description="Basic and acidic residues" evidence="2">
    <location>
        <begin position="7"/>
        <end position="27"/>
    </location>
</feature>
<sequence>MIAYPKSFRERWEKPSKAEPQEKPTSKESLEVWKALTSEVWELAMSNYYFETWMWQFKKVPAAITRLNKLVNQLHEKKTAEIMENELRIKLDYIKNAKEMLEFAENKIEDTLRTLWAKKRELE</sequence>
<dbReference type="STRING" id="760142.Hipma_1550"/>
<dbReference type="KEGG" id="hmr:Hipma_1550"/>
<evidence type="ECO:0000256" key="2">
    <source>
        <dbReference type="SAM" id="MobiDB-lite"/>
    </source>
</evidence>
<evidence type="ECO:0000256" key="1">
    <source>
        <dbReference type="SAM" id="Coils"/>
    </source>
</evidence>
<dbReference type="AlphaFoldDB" id="F2LU43"/>
<dbReference type="InParanoid" id="F2LU43"/>
<keyword evidence="4" id="KW-1185">Reference proteome</keyword>
<protein>
    <submittedName>
        <fullName evidence="3">Uncharacterized protein</fullName>
    </submittedName>
</protein>
<name>F2LU43_HIPMA</name>
<proteinExistence type="predicted"/>
<reference evidence="3" key="1">
    <citation type="journal article" date="2011" name="Stand. Genomic Sci.">
        <title>Complete genome sequence of the thermophilic sulfur-reducer Hippea maritima type strain (MH(2)).</title>
        <authorList>
            <person name="Huntemann M."/>
            <person name="Lu M."/>
            <person name="Nolan M."/>
            <person name="Lapidus A."/>
            <person name="Lucas S."/>
            <person name="Hammon N."/>
            <person name="Deshpande S."/>
            <person name="Cheng J.F."/>
            <person name="Tapia R."/>
            <person name="Han C."/>
            <person name="Goodwin L."/>
            <person name="Pitluck S."/>
            <person name="Liolios K."/>
            <person name="Pagani I."/>
            <person name="Ivanova N."/>
            <person name="Ovchinikova G."/>
            <person name="Pati A."/>
            <person name="Chen A."/>
            <person name="Palaniappan K."/>
            <person name="Land M."/>
            <person name="Hauser L."/>
            <person name="Jeffries C.D."/>
            <person name="Detter J.C."/>
            <person name="Brambilla E.M."/>
            <person name="Rohde M."/>
            <person name="Spring S."/>
            <person name="Goker M."/>
            <person name="Woyke T."/>
            <person name="Bristow J."/>
            <person name="Eisen J.A."/>
            <person name="Markowitz V."/>
            <person name="Hugenholtz P."/>
            <person name="Kyrpides N.C."/>
            <person name="Klenk H.P."/>
            <person name="Mavromatis K."/>
        </authorList>
    </citation>
    <scope>NUCLEOTIDE SEQUENCE [LARGE SCALE GENOMIC DNA]</scope>
    <source>
        <strain evidence="3">DSM 10411</strain>
    </source>
</reference>
<feature type="coiled-coil region" evidence="1">
    <location>
        <begin position="94"/>
        <end position="121"/>
    </location>
</feature>
<gene>
    <name evidence="3" type="ordered locus">Hipma_1550</name>
</gene>
<accession>F2LU43</accession>
<dbReference type="OrthoDB" id="5511563at2"/>
<dbReference type="HOGENOM" id="CLU_2034258_0_0_7"/>
<dbReference type="RefSeq" id="WP_013682535.1">
    <property type="nucleotide sequence ID" value="NC_015318.1"/>
</dbReference>
<evidence type="ECO:0000313" key="4">
    <source>
        <dbReference type="Proteomes" id="UP000008139"/>
    </source>
</evidence>
<feature type="region of interest" description="Disordered" evidence="2">
    <location>
        <begin position="1"/>
        <end position="27"/>
    </location>
</feature>
<keyword evidence="1" id="KW-0175">Coiled coil</keyword>